<feature type="transmembrane region" description="Helical" evidence="2">
    <location>
        <begin position="413"/>
        <end position="442"/>
    </location>
</feature>
<feature type="compositionally biased region" description="Pro residues" evidence="1">
    <location>
        <begin position="557"/>
        <end position="567"/>
    </location>
</feature>
<feature type="transmembrane region" description="Helical" evidence="2">
    <location>
        <begin position="109"/>
        <end position="135"/>
    </location>
</feature>
<evidence type="ECO:0000256" key="2">
    <source>
        <dbReference type="SAM" id="Phobius"/>
    </source>
</evidence>
<accession>A0ABP7DZP5</accession>
<dbReference type="RefSeq" id="WP_344813423.1">
    <property type="nucleotide sequence ID" value="NZ_BAAAYX010000013.1"/>
</dbReference>
<feature type="transmembrane region" description="Helical" evidence="2">
    <location>
        <begin position="327"/>
        <end position="348"/>
    </location>
</feature>
<dbReference type="Proteomes" id="UP001500051">
    <property type="component" value="Unassembled WGS sequence"/>
</dbReference>
<keyword evidence="5" id="KW-1185">Reference proteome</keyword>
<gene>
    <name evidence="4" type="ORF">GCM10022204_32220</name>
</gene>
<organism evidence="4 5">
    <name type="scientific">Microlunatus aurantiacus</name>
    <dbReference type="NCBI Taxonomy" id="446786"/>
    <lineage>
        <taxon>Bacteria</taxon>
        <taxon>Bacillati</taxon>
        <taxon>Actinomycetota</taxon>
        <taxon>Actinomycetes</taxon>
        <taxon>Propionibacteriales</taxon>
        <taxon>Propionibacteriaceae</taxon>
        <taxon>Microlunatus</taxon>
    </lineage>
</organism>
<evidence type="ECO:0000259" key="3">
    <source>
        <dbReference type="Pfam" id="PF01970"/>
    </source>
</evidence>
<comment type="caution">
    <text evidence="4">The sequence shown here is derived from an EMBL/GenBank/DDBJ whole genome shotgun (WGS) entry which is preliminary data.</text>
</comment>
<feature type="transmembrane region" description="Helical" evidence="2">
    <location>
        <begin position="147"/>
        <end position="164"/>
    </location>
</feature>
<feature type="transmembrane region" description="Helical" evidence="2">
    <location>
        <begin position="389"/>
        <end position="406"/>
    </location>
</feature>
<feature type="transmembrane region" description="Helical" evidence="2">
    <location>
        <begin position="475"/>
        <end position="501"/>
    </location>
</feature>
<feature type="transmembrane region" description="Helical" evidence="2">
    <location>
        <begin position="61"/>
        <end position="82"/>
    </location>
</feature>
<evidence type="ECO:0000256" key="1">
    <source>
        <dbReference type="SAM" id="MobiDB-lite"/>
    </source>
</evidence>
<dbReference type="PANTHER" id="PTHR35342:SF5">
    <property type="entry name" value="TRICARBOXYLIC TRANSPORT PROTEIN"/>
    <property type="match status" value="1"/>
</dbReference>
<feature type="transmembrane region" description="Helical" evidence="2">
    <location>
        <begin position="355"/>
        <end position="377"/>
    </location>
</feature>
<keyword evidence="2" id="KW-0812">Transmembrane</keyword>
<feature type="domain" description="DUF112" evidence="3">
    <location>
        <begin position="20"/>
        <end position="437"/>
    </location>
</feature>
<feature type="transmembrane region" description="Helical" evidence="2">
    <location>
        <begin position="20"/>
        <end position="49"/>
    </location>
</feature>
<name>A0ABP7DZP5_9ACTN</name>
<sequence>MENLGFLLEGFATAATPMNLLLALIGVLVGTAVGVLPGIGPAMTIALLLPITYSLEPTGALIMLAGIFYGGMYGGSTTSILLNTPGESSSVVTAIEGNLMAKAGKAAPALATAAIGSFVAGTIGTTLIVFFAPLMARFAVSLGAPEYLAIMLLAFVAVTAVLGASRLRGFIALVVGLTIGMIGIDSVSGQARMTFGVAQLGDGIDVVVVAVGIFALGEALWVAAHMRRKATEVIPVGQPFLRKEDWKRSWKPWLRGTAFGFPFGVIPAGGAEIPTFLSYITEKKLTKHPEEFGRGAIEGVAGPEAANNASAAGTMVPMLSLGLPTNATSAIMLAALVSFGIQPGPLLLQREGDLVWALIASLFIGNFLLLVLNLPMAPLWAKLLRIPRPYLYAGILFFASMGAYAVNGSNFDLILLLALGLLGFGMRRFAIPVLPLIVGVILGPRVELQGRRAMQLSSGDPKGLVGSVDVATGQFVVSAIAVVVYVIIVVILFFPLLFWLIKKLLPTRVEAAVEQLSDELHHDLDTDRDGHPLATAAVADIRLPAHRDPASADQSPEPSPPGPSHPEPSPKENP</sequence>
<dbReference type="Pfam" id="PF01970">
    <property type="entry name" value="TctA"/>
    <property type="match status" value="1"/>
</dbReference>
<protein>
    <submittedName>
        <fullName evidence="4">Tripartite tricarboxylate transporter permease</fullName>
    </submittedName>
</protein>
<feature type="transmembrane region" description="Helical" evidence="2">
    <location>
        <begin position="170"/>
        <end position="191"/>
    </location>
</feature>
<keyword evidence="2" id="KW-1133">Transmembrane helix</keyword>
<proteinExistence type="predicted"/>
<dbReference type="PANTHER" id="PTHR35342">
    <property type="entry name" value="TRICARBOXYLIC TRANSPORT PROTEIN"/>
    <property type="match status" value="1"/>
</dbReference>
<dbReference type="InterPro" id="IPR002823">
    <property type="entry name" value="DUF112_TM"/>
</dbReference>
<evidence type="ECO:0000313" key="4">
    <source>
        <dbReference type="EMBL" id="GAA3711090.1"/>
    </source>
</evidence>
<reference evidence="5" key="1">
    <citation type="journal article" date="2019" name="Int. J. Syst. Evol. Microbiol.">
        <title>The Global Catalogue of Microorganisms (GCM) 10K type strain sequencing project: providing services to taxonomists for standard genome sequencing and annotation.</title>
        <authorList>
            <consortium name="The Broad Institute Genomics Platform"/>
            <consortium name="The Broad Institute Genome Sequencing Center for Infectious Disease"/>
            <person name="Wu L."/>
            <person name="Ma J."/>
        </authorList>
    </citation>
    <scope>NUCLEOTIDE SEQUENCE [LARGE SCALE GENOMIC DNA]</scope>
    <source>
        <strain evidence="5">JCM 16548</strain>
    </source>
</reference>
<feature type="transmembrane region" description="Helical" evidence="2">
    <location>
        <begin position="203"/>
        <end position="224"/>
    </location>
</feature>
<dbReference type="EMBL" id="BAAAYX010000013">
    <property type="protein sequence ID" value="GAA3711090.1"/>
    <property type="molecule type" value="Genomic_DNA"/>
</dbReference>
<keyword evidence="2" id="KW-0472">Membrane</keyword>
<feature type="region of interest" description="Disordered" evidence="1">
    <location>
        <begin position="544"/>
        <end position="574"/>
    </location>
</feature>
<evidence type="ECO:0000313" key="5">
    <source>
        <dbReference type="Proteomes" id="UP001500051"/>
    </source>
</evidence>